<evidence type="ECO:0000313" key="3">
    <source>
        <dbReference type="Proteomes" id="UP000076872"/>
    </source>
</evidence>
<organism evidence="1 4">
    <name type="scientific">Lactiplantibacillus plantarum</name>
    <name type="common">Lactobacillus plantarum</name>
    <dbReference type="NCBI Taxonomy" id="1590"/>
    <lineage>
        <taxon>Bacteria</taxon>
        <taxon>Bacillati</taxon>
        <taxon>Bacillota</taxon>
        <taxon>Bacilli</taxon>
        <taxon>Lactobacillales</taxon>
        <taxon>Lactobacillaceae</taxon>
        <taxon>Lactiplantibacillus</taxon>
    </lineage>
</organism>
<sequence>MAPNTFREAARMADERPLNLAQFIVDYFDTGTLNETLGLP</sequence>
<evidence type="ECO:0000313" key="2">
    <source>
        <dbReference type="EMBL" id="KZV01593.1"/>
    </source>
</evidence>
<dbReference type="EMBL" id="LUXM01000033">
    <property type="protein sequence ID" value="KZU94264.1"/>
    <property type="molecule type" value="Genomic_DNA"/>
</dbReference>
<comment type="caution">
    <text evidence="1">The sequence shown here is derived from an EMBL/GenBank/DDBJ whole genome shotgun (WGS) entry which is preliminary data.</text>
</comment>
<dbReference type="Proteomes" id="UP000076882">
    <property type="component" value="Unassembled WGS sequence"/>
</dbReference>
<evidence type="ECO:0000313" key="4">
    <source>
        <dbReference type="Proteomes" id="UP000076882"/>
    </source>
</evidence>
<dbReference type="EMBL" id="LUXO01000033">
    <property type="protein sequence ID" value="KZV01593.1"/>
    <property type="molecule type" value="Genomic_DNA"/>
</dbReference>
<accession>A0A162HG44</accession>
<dbReference type="RefSeq" id="WP_003641086.1">
    <property type="nucleotide sequence ID" value="NZ_AP028153.1"/>
</dbReference>
<protein>
    <submittedName>
        <fullName evidence="1">Uncharacterized protein</fullName>
    </submittedName>
</protein>
<dbReference type="PATRIC" id="fig|1590.142.peg.690"/>
<name>A0A162HG44_LACPN</name>
<proteinExistence type="predicted"/>
<dbReference type="Proteomes" id="UP000076872">
    <property type="component" value="Unassembled WGS sequence"/>
</dbReference>
<evidence type="ECO:0000313" key="1">
    <source>
        <dbReference type="EMBL" id="KZU94264.1"/>
    </source>
</evidence>
<dbReference type="AlphaFoldDB" id="A0A162HG44"/>
<reference evidence="3 4" key="1">
    <citation type="submission" date="2016-03" db="EMBL/GenBank/DDBJ databases">
        <title>Comparative genomics of 54 Lactobacillus plantarum strains reveals genomic uncoupling from niche constraints.</title>
        <authorList>
            <person name="Martino M.E."/>
        </authorList>
    </citation>
    <scope>NUCLEOTIDE SEQUENCE [LARGE SCALE GENOMIC DNA]</scope>
    <source>
        <strain evidence="1 4">19.1</strain>
        <strain evidence="2 3">NAB2</strain>
    </source>
</reference>
<gene>
    <name evidence="1" type="ORF">Lp19_2238</name>
    <name evidence="2" type="ORF">NAB2_2213</name>
</gene>